<sequence length="551" mass="64189">MVNFTNNKCTIYCRVSSDRDEQANSINNQTSGLIDYAEQNNMIIADSGVFCRRNQESEPFRGYIDEGFSGAQSAKYRRAFQQMIFDSKMGLFKTILTKSVARFGRNVKDMLITIDELEKQGVGVWFEDIKAYSLNGADKIRIQLFATLAEEESRAKSDSIQWAKKQAARKGIWAGREPYGYNIEKGKLVVDEYEKNIVIMIFDLYLKKGYGVSKIAKVLEAELKVPGKRGGRWTGSHVAGILQNSVYTGHTTLHRTRKSNINLGLIEKIPESDQIKLDDESLRIITDETFELAEIERNKRPKMKDCEKGIDTRYSNAHLFSNLIYCSNCGGSMRKKVQKTTRTTHHYYYCRNHEIYGNDICKYRNLQREEDLLEWVKEEFRTFIADTDDHEFNFNLLLETKYESEDFDTLIKEAKTKLLEVENEKEVNFRLLSKQIIDDEDFGARNTAIKLEIEKLKSEINRYSNINKEIELFHTEYKNFIKSLSEINLDNLDNMTLRKFISGISIATMWIPGEGDEEQTIRSIHWRFMEWDQLDIINDHVKKFVLDKQPK</sequence>
<dbReference type="GO" id="GO:0000150">
    <property type="term" value="F:DNA strand exchange activity"/>
    <property type="evidence" value="ECO:0007669"/>
    <property type="project" value="InterPro"/>
</dbReference>
<dbReference type="PROSITE" id="PS51736">
    <property type="entry name" value="RECOMBINASES_3"/>
    <property type="match status" value="1"/>
</dbReference>
<protein>
    <recommendedName>
        <fullName evidence="5">Recombinase family protein</fullName>
    </recommendedName>
</protein>
<feature type="domain" description="Recombinase" evidence="2">
    <location>
        <begin position="178"/>
        <end position="304"/>
    </location>
</feature>
<dbReference type="SMART" id="SM00857">
    <property type="entry name" value="Resolvase"/>
    <property type="match status" value="1"/>
</dbReference>
<evidence type="ECO:0000313" key="4">
    <source>
        <dbReference type="Proteomes" id="UP000308114"/>
    </source>
</evidence>
<dbReference type="Proteomes" id="UP000308114">
    <property type="component" value="Unassembled WGS sequence"/>
</dbReference>
<dbReference type="InterPro" id="IPR036162">
    <property type="entry name" value="Resolvase-like_N_sf"/>
</dbReference>
<dbReference type="InterPro" id="IPR011109">
    <property type="entry name" value="DNA_bind_recombinase_dom"/>
</dbReference>
<dbReference type="Pfam" id="PF00239">
    <property type="entry name" value="Resolvase"/>
    <property type="match status" value="1"/>
</dbReference>
<dbReference type="PANTHER" id="PTHR30461">
    <property type="entry name" value="DNA-INVERTASE FROM LAMBDOID PROPHAGE"/>
    <property type="match status" value="1"/>
</dbReference>
<dbReference type="Pfam" id="PF07508">
    <property type="entry name" value="Recombinase"/>
    <property type="match status" value="1"/>
</dbReference>
<evidence type="ECO:0000259" key="1">
    <source>
        <dbReference type="PROSITE" id="PS51736"/>
    </source>
</evidence>
<dbReference type="GO" id="GO:0003677">
    <property type="term" value="F:DNA binding"/>
    <property type="evidence" value="ECO:0007669"/>
    <property type="project" value="InterPro"/>
</dbReference>
<dbReference type="AlphaFoldDB" id="A0A4U2PZK8"/>
<dbReference type="PANTHER" id="PTHR30461:SF23">
    <property type="entry name" value="DNA RECOMBINASE-RELATED"/>
    <property type="match status" value="1"/>
</dbReference>
<dbReference type="SUPFAM" id="SSF53041">
    <property type="entry name" value="Resolvase-like"/>
    <property type="match status" value="1"/>
</dbReference>
<feature type="domain" description="Resolvase/invertase-type recombinase catalytic" evidence="1">
    <location>
        <begin position="8"/>
        <end position="171"/>
    </location>
</feature>
<evidence type="ECO:0000259" key="2">
    <source>
        <dbReference type="PROSITE" id="PS51737"/>
    </source>
</evidence>
<dbReference type="InterPro" id="IPR025827">
    <property type="entry name" value="Zn_ribbon_recom_dom"/>
</dbReference>
<dbReference type="Pfam" id="PF13408">
    <property type="entry name" value="Zn_ribbon_recom"/>
    <property type="match status" value="1"/>
</dbReference>
<proteinExistence type="predicted"/>
<dbReference type="Gene3D" id="3.40.50.1390">
    <property type="entry name" value="Resolvase, N-terminal catalytic domain"/>
    <property type="match status" value="1"/>
</dbReference>
<dbReference type="EMBL" id="PNXQ01000012">
    <property type="protein sequence ID" value="TKH44220.1"/>
    <property type="molecule type" value="Genomic_DNA"/>
</dbReference>
<dbReference type="RefSeq" id="WP_137062051.1">
    <property type="nucleotide sequence ID" value="NZ_PNXQ01000012.1"/>
</dbReference>
<name>A0A4U2PZK8_9BACL</name>
<dbReference type="Gene3D" id="3.90.1750.20">
    <property type="entry name" value="Putative Large Serine Recombinase, Chain B, Domain 2"/>
    <property type="match status" value="1"/>
</dbReference>
<evidence type="ECO:0008006" key="5">
    <source>
        <dbReference type="Google" id="ProtNLM"/>
    </source>
</evidence>
<organism evidence="3 4">
    <name type="scientific">Paenibacillus terrae</name>
    <dbReference type="NCBI Taxonomy" id="159743"/>
    <lineage>
        <taxon>Bacteria</taxon>
        <taxon>Bacillati</taxon>
        <taxon>Bacillota</taxon>
        <taxon>Bacilli</taxon>
        <taxon>Bacillales</taxon>
        <taxon>Paenibacillaceae</taxon>
        <taxon>Paenibacillus</taxon>
    </lineage>
</organism>
<dbReference type="InterPro" id="IPR050639">
    <property type="entry name" value="SSR_resolvase"/>
</dbReference>
<comment type="caution">
    <text evidence="3">The sequence shown here is derived from an EMBL/GenBank/DDBJ whole genome shotgun (WGS) entry which is preliminary data.</text>
</comment>
<evidence type="ECO:0000313" key="3">
    <source>
        <dbReference type="EMBL" id="TKH44220.1"/>
    </source>
</evidence>
<dbReference type="PROSITE" id="PS51737">
    <property type="entry name" value="RECOMBINASE_DNA_BIND"/>
    <property type="match status" value="1"/>
</dbReference>
<reference evidence="3 4" key="1">
    <citation type="submission" date="2018-01" db="EMBL/GenBank/DDBJ databases">
        <title>Bacillales members from the olive rhizosphere are effective biological control agents against Verticillium dahliae.</title>
        <authorList>
            <person name="Gomez-Lama C."/>
            <person name="Legarda G."/>
            <person name="Ruano-Rosa D."/>
            <person name="Pizarro-Tobias P."/>
            <person name="Valverde-Corredor A."/>
            <person name="Niqui J.L."/>
            <person name="Trivino J.C."/>
            <person name="Roca A."/>
            <person name="Mercado-Blanco J."/>
        </authorList>
    </citation>
    <scope>NUCLEOTIDE SEQUENCE [LARGE SCALE GENOMIC DNA]</scope>
    <source>
        <strain evidence="3 4">PIC167</strain>
    </source>
</reference>
<dbReference type="InterPro" id="IPR038109">
    <property type="entry name" value="DNA_bind_recomb_sf"/>
</dbReference>
<gene>
    <name evidence="3" type="ORF">C1I60_12885</name>
</gene>
<accession>A0A4U2PZK8</accession>
<dbReference type="CDD" id="cd00338">
    <property type="entry name" value="Ser_Recombinase"/>
    <property type="match status" value="1"/>
</dbReference>
<dbReference type="InterPro" id="IPR006119">
    <property type="entry name" value="Resolv_N"/>
</dbReference>